<dbReference type="SMART" id="SM00530">
    <property type="entry name" value="HTH_XRE"/>
    <property type="match status" value="1"/>
</dbReference>
<reference evidence="2 3" key="1">
    <citation type="submission" date="2012-12" db="EMBL/GenBank/DDBJ databases">
        <title>The Genome Sequence of Bacillus cereus VD118.</title>
        <authorList>
            <consortium name="The Broad Institute Genome Sequencing Platform"/>
            <consortium name="The Broad Institute Genome Sequencing Center for Infectious Disease"/>
            <person name="Feldgarden M."/>
            <person name="Van der Auwera G.A."/>
            <person name="Mahillon J."/>
            <person name="Duprez V."/>
            <person name="Timmery S."/>
            <person name="Mattelet C."/>
            <person name="Dierick K."/>
            <person name="Sun M."/>
            <person name="Yu Z."/>
            <person name="Zhu L."/>
            <person name="Hu X."/>
            <person name="Shank E.B."/>
            <person name="Swiecicka I."/>
            <person name="Hansen B.M."/>
            <person name="Andrup L."/>
            <person name="Walker B."/>
            <person name="Young S.K."/>
            <person name="Zeng Q."/>
            <person name="Gargeya S."/>
            <person name="Fitzgerald M."/>
            <person name="Haas B."/>
            <person name="Abouelleil A."/>
            <person name="Alvarado L."/>
            <person name="Arachchi H.M."/>
            <person name="Berlin A.M."/>
            <person name="Chapman S.B."/>
            <person name="Dewar J."/>
            <person name="Goldberg J."/>
            <person name="Griggs A."/>
            <person name="Gujja S."/>
            <person name="Hansen M."/>
            <person name="Howarth C."/>
            <person name="Imamovic A."/>
            <person name="Larimer J."/>
            <person name="McCowan C."/>
            <person name="Murphy C."/>
            <person name="Neiman D."/>
            <person name="Pearson M."/>
            <person name="Priest M."/>
            <person name="Roberts A."/>
            <person name="Saif S."/>
            <person name="Shea T."/>
            <person name="Sisk P."/>
            <person name="Sykes S."/>
            <person name="Wortman J."/>
            <person name="Nusbaum C."/>
            <person name="Birren B."/>
        </authorList>
    </citation>
    <scope>NUCLEOTIDE SEQUENCE [LARGE SCALE GENOMIC DNA]</scope>
    <source>
        <strain evidence="2 3">VD118</strain>
    </source>
</reference>
<gene>
    <name evidence="2" type="ORF">IIQ_03663</name>
</gene>
<dbReference type="InterPro" id="IPR011990">
    <property type="entry name" value="TPR-like_helical_dom_sf"/>
</dbReference>
<feature type="domain" description="HTH cro/C1-type" evidence="1">
    <location>
        <begin position="7"/>
        <end position="56"/>
    </location>
</feature>
<dbReference type="PATRIC" id="fig|1053231.3.peg.5151"/>
<dbReference type="GO" id="GO:0003677">
    <property type="term" value="F:DNA binding"/>
    <property type="evidence" value="ECO:0007669"/>
    <property type="project" value="InterPro"/>
</dbReference>
<dbReference type="InterPro" id="IPR010982">
    <property type="entry name" value="Lambda_DNA-bd_dom_sf"/>
</dbReference>
<organism evidence="2 3">
    <name type="scientific">Bacillus cereus VD118</name>
    <dbReference type="NCBI Taxonomy" id="1053231"/>
    <lineage>
        <taxon>Bacteria</taxon>
        <taxon>Bacillati</taxon>
        <taxon>Bacillota</taxon>
        <taxon>Bacilli</taxon>
        <taxon>Bacillales</taxon>
        <taxon>Bacillaceae</taxon>
        <taxon>Bacillus</taxon>
        <taxon>Bacillus cereus group</taxon>
    </lineage>
</organism>
<dbReference type="PROSITE" id="PS50943">
    <property type="entry name" value="HTH_CROC1"/>
    <property type="match status" value="1"/>
</dbReference>
<dbReference type="CDD" id="cd00093">
    <property type="entry name" value="HTH_XRE"/>
    <property type="match status" value="1"/>
</dbReference>
<dbReference type="InterPro" id="IPR053163">
    <property type="entry name" value="HTH-type_regulator_Rgg"/>
</dbReference>
<accession>R8Q0V0</accession>
<dbReference type="Gene3D" id="1.25.40.10">
    <property type="entry name" value="Tetratricopeptide repeat domain"/>
    <property type="match status" value="1"/>
</dbReference>
<evidence type="ECO:0000259" key="1">
    <source>
        <dbReference type="PROSITE" id="PS50943"/>
    </source>
</evidence>
<sequence length="56" mass="6494">MNIGERIRQIRIHKEFTQGELVSEICSITYLSRIENGQIKPSVSFLEKVAKKMEVD</sequence>
<dbReference type="Proteomes" id="UP000014019">
    <property type="component" value="Unassembled WGS sequence"/>
</dbReference>
<dbReference type="Pfam" id="PF01381">
    <property type="entry name" value="HTH_3"/>
    <property type="match status" value="1"/>
</dbReference>
<dbReference type="PANTHER" id="PTHR37038">
    <property type="entry name" value="TRANSCRIPTIONAL REGULATOR-RELATED"/>
    <property type="match status" value="1"/>
</dbReference>
<name>R8Q0V0_BACCE</name>
<dbReference type="HOGENOM" id="CLU_066192_29_2_9"/>
<comment type="caution">
    <text evidence="2">The sequence shown here is derived from an EMBL/GenBank/DDBJ whole genome shotgun (WGS) entry which is preliminary data.</text>
</comment>
<proteinExistence type="predicted"/>
<dbReference type="InterPro" id="IPR001387">
    <property type="entry name" value="Cro/C1-type_HTH"/>
</dbReference>
<evidence type="ECO:0000313" key="3">
    <source>
        <dbReference type="Proteomes" id="UP000014019"/>
    </source>
</evidence>
<dbReference type="SUPFAM" id="SSF47413">
    <property type="entry name" value="lambda repressor-like DNA-binding domains"/>
    <property type="match status" value="1"/>
</dbReference>
<evidence type="ECO:0000313" key="2">
    <source>
        <dbReference type="EMBL" id="EOP64459.1"/>
    </source>
</evidence>
<protein>
    <recommendedName>
        <fullName evidence="1">HTH cro/C1-type domain-containing protein</fullName>
    </recommendedName>
</protein>
<dbReference type="EMBL" id="AHEZ01000060">
    <property type="protein sequence ID" value="EOP64459.1"/>
    <property type="molecule type" value="Genomic_DNA"/>
</dbReference>
<dbReference type="AlphaFoldDB" id="R8Q0V0"/>